<feature type="transmembrane region" description="Helical" evidence="7">
    <location>
        <begin position="21"/>
        <end position="43"/>
    </location>
</feature>
<evidence type="ECO:0000256" key="6">
    <source>
        <dbReference type="ARBA" id="ARBA00023014"/>
    </source>
</evidence>
<evidence type="ECO:0000256" key="2">
    <source>
        <dbReference type="ARBA" id="ARBA00022485"/>
    </source>
</evidence>
<organism evidence="9 10">
    <name type="scientific">Desulfurispirillum indicum (strain ATCC BAA-1389 / DSM 22839 / S5)</name>
    <dbReference type="NCBI Taxonomy" id="653733"/>
    <lineage>
        <taxon>Bacteria</taxon>
        <taxon>Pseudomonadati</taxon>
        <taxon>Chrysiogenota</taxon>
        <taxon>Chrysiogenia</taxon>
        <taxon>Chrysiogenales</taxon>
        <taxon>Chrysiogenaceae</taxon>
        <taxon>Desulfurispirillum</taxon>
    </lineage>
</organism>
<dbReference type="Gene3D" id="3.30.70.20">
    <property type="match status" value="1"/>
</dbReference>
<feature type="transmembrane region" description="Helical" evidence="7">
    <location>
        <begin position="63"/>
        <end position="88"/>
    </location>
</feature>
<evidence type="ECO:0000256" key="5">
    <source>
        <dbReference type="ARBA" id="ARBA00023004"/>
    </source>
</evidence>
<evidence type="ECO:0000256" key="1">
    <source>
        <dbReference type="ARBA" id="ARBA00022448"/>
    </source>
</evidence>
<dbReference type="PROSITE" id="PS51379">
    <property type="entry name" value="4FE4S_FER_2"/>
    <property type="match status" value="1"/>
</dbReference>
<dbReference type="PANTHER" id="PTHR30176:SF3">
    <property type="entry name" value="FERREDOXIN-TYPE PROTEIN NAPH"/>
    <property type="match status" value="1"/>
</dbReference>
<feature type="transmembrane region" description="Helical" evidence="7">
    <location>
        <begin position="140"/>
        <end position="160"/>
    </location>
</feature>
<dbReference type="Proteomes" id="UP000002572">
    <property type="component" value="Chromosome"/>
</dbReference>
<dbReference type="HOGENOM" id="CLU_066585_0_1_0"/>
<keyword evidence="2" id="KW-0004">4Fe-4S</keyword>
<evidence type="ECO:0000313" key="10">
    <source>
        <dbReference type="Proteomes" id="UP000002572"/>
    </source>
</evidence>
<evidence type="ECO:0000256" key="4">
    <source>
        <dbReference type="ARBA" id="ARBA00022982"/>
    </source>
</evidence>
<name>E6W1W1_DESIS</name>
<evidence type="ECO:0000259" key="8">
    <source>
        <dbReference type="PROSITE" id="PS51379"/>
    </source>
</evidence>
<dbReference type="eggNOG" id="COG0348">
    <property type="taxonomic scope" value="Bacteria"/>
</dbReference>
<dbReference type="InterPro" id="IPR017900">
    <property type="entry name" value="4Fe4S_Fe_S_CS"/>
</dbReference>
<dbReference type="KEGG" id="din:Selin_0749"/>
<protein>
    <submittedName>
        <fullName evidence="9">4Fe-4S ferredoxin iron-sulfur binding domain protein</fullName>
    </submittedName>
</protein>
<dbReference type="Pfam" id="PF00037">
    <property type="entry name" value="Fer4"/>
    <property type="match status" value="1"/>
</dbReference>
<dbReference type="AlphaFoldDB" id="E6W1W1"/>
<feature type="domain" description="4Fe-4S ferredoxin-type" evidence="8">
    <location>
        <begin position="219"/>
        <end position="248"/>
    </location>
</feature>
<dbReference type="InParanoid" id="E6W1W1"/>
<dbReference type="PROSITE" id="PS00198">
    <property type="entry name" value="4FE4S_FER_1"/>
    <property type="match status" value="1"/>
</dbReference>
<keyword evidence="7" id="KW-1133">Transmembrane helix</keyword>
<keyword evidence="1" id="KW-0813">Transport</keyword>
<keyword evidence="10" id="KW-1185">Reference proteome</keyword>
<sequence>MRFHYRPALPDWSNITTWRRLVQFSVVFFIFLIPFLNTLKIHFAKGTFYSLDIGELAMADPIAIFQVMLASTSISAAMLASLAIPLLLMVILGRVWCSWACPYYLISDGIAALRRKLGLPEHNASTMCPSRRANAFRFGFLLAGMVLVGVAGVPVLNLILPPGILSSQALVLVKFGYITFEMALIFALIMIELLRPRFWCRLFCPTGTCLSAFKTQRGIHITLDPTQCTQCGQCQSACPMGLDPRRQGHDPLCHNCGECIDVCRQSSGKSCALFFSMGTQGRRTSSGN</sequence>
<evidence type="ECO:0000256" key="3">
    <source>
        <dbReference type="ARBA" id="ARBA00022723"/>
    </source>
</evidence>
<accession>E6W1W1</accession>
<dbReference type="OrthoDB" id="9811700at2"/>
<reference evidence="9 10" key="1">
    <citation type="submission" date="2010-12" db="EMBL/GenBank/DDBJ databases">
        <title>Complete sequence of Desulfurispirillum indicum S5.</title>
        <authorList>
            <consortium name="US DOE Joint Genome Institute"/>
            <person name="Lucas S."/>
            <person name="Copeland A."/>
            <person name="Lapidus A."/>
            <person name="Cheng J.-F."/>
            <person name="Goodwin L."/>
            <person name="Pitluck S."/>
            <person name="Chertkov O."/>
            <person name="Held B."/>
            <person name="Detter J.C."/>
            <person name="Han C."/>
            <person name="Tapia R."/>
            <person name="Land M."/>
            <person name="Hauser L."/>
            <person name="Kyrpides N."/>
            <person name="Ivanova N."/>
            <person name="Mikhailova N."/>
            <person name="Haggblom M."/>
            <person name="Rauschenbach I."/>
            <person name="Bini E."/>
            <person name="Woyke T."/>
        </authorList>
    </citation>
    <scope>NUCLEOTIDE SEQUENCE [LARGE SCALE GENOMIC DNA]</scope>
    <source>
        <strain evidence="10">ATCC BAA-1389 / DSM 22839 / S5</strain>
    </source>
</reference>
<dbReference type="GO" id="GO:0051539">
    <property type="term" value="F:4 iron, 4 sulfur cluster binding"/>
    <property type="evidence" value="ECO:0007669"/>
    <property type="project" value="UniProtKB-KW"/>
</dbReference>
<dbReference type="InterPro" id="IPR017896">
    <property type="entry name" value="4Fe4S_Fe-S-bd"/>
</dbReference>
<keyword evidence="6" id="KW-0411">Iron-sulfur</keyword>
<dbReference type="EMBL" id="CP002432">
    <property type="protein sequence ID" value="ADU65493.1"/>
    <property type="molecule type" value="Genomic_DNA"/>
</dbReference>
<keyword evidence="7" id="KW-0472">Membrane</keyword>
<dbReference type="RefSeq" id="WP_013505381.1">
    <property type="nucleotide sequence ID" value="NC_014836.1"/>
</dbReference>
<dbReference type="SUPFAM" id="SSF54862">
    <property type="entry name" value="4Fe-4S ferredoxins"/>
    <property type="match status" value="1"/>
</dbReference>
<evidence type="ECO:0000313" key="9">
    <source>
        <dbReference type="EMBL" id="ADU65493.1"/>
    </source>
</evidence>
<evidence type="ECO:0000256" key="7">
    <source>
        <dbReference type="SAM" id="Phobius"/>
    </source>
</evidence>
<keyword evidence="4" id="KW-0249">Electron transport</keyword>
<dbReference type="GO" id="GO:0046872">
    <property type="term" value="F:metal ion binding"/>
    <property type="evidence" value="ECO:0007669"/>
    <property type="project" value="UniProtKB-KW"/>
</dbReference>
<dbReference type="GO" id="GO:0005886">
    <property type="term" value="C:plasma membrane"/>
    <property type="evidence" value="ECO:0007669"/>
    <property type="project" value="TreeGrafter"/>
</dbReference>
<dbReference type="PANTHER" id="PTHR30176">
    <property type="entry name" value="FERREDOXIN-TYPE PROTEIN NAPH"/>
    <property type="match status" value="1"/>
</dbReference>
<dbReference type="STRING" id="653733.Selin_0749"/>
<feature type="transmembrane region" description="Helical" evidence="7">
    <location>
        <begin position="172"/>
        <end position="191"/>
    </location>
</feature>
<dbReference type="FunCoup" id="E6W1W1">
    <property type="interactions" value="13"/>
</dbReference>
<gene>
    <name evidence="9" type="ordered locus">Selin_0749</name>
</gene>
<dbReference type="InterPro" id="IPR051684">
    <property type="entry name" value="Electron_Trans/Redox"/>
</dbReference>
<keyword evidence="5" id="KW-0408">Iron</keyword>
<dbReference type="Pfam" id="PF12801">
    <property type="entry name" value="Fer4_5"/>
    <property type="match status" value="2"/>
</dbReference>
<proteinExistence type="predicted"/>
<keyword evidence="7" id="KW-0812">Transmembrane</keyword>
<keyword evidence="3" id="KW-0479">Metal-binding</keyword>